<keyword evidence="1" id="KW-0732">Signal</keyword>
<dbReference type="InterPro" id="IPR022409">
    <property type="entry name" value="PKD/Chitinase_dom"/>
</dbReference>
<dbReference type="CDD" id="cd00146">
    <property type="entry name" value="PKD"/>
    <property type="match status" value="1"/>
</dbReference>
<reference evidence="4" key="1">
    <citation type="submission" date="2019-02" db="EMBL/GenBank/DDBJ databases">
        <title>Draft genome sequence of Muricauda sp. 176CP4-71.</title>
        <authorList>
            <person name="Park J.-S."/>
        </authorList>
    </citation>
    <scope>NUCLEOTIDE SEQUENCE [LARGE SCALE GENOMIC DNA]</scope>
    <source>
        <strain evidence="4">176GS2-150</strain>
    </source>
</reference>
<dbReference type="PROSITE" id="PS50093">
    <property type="entry name" value="PKD"/>
    <property type="match status" value="1"/>
</dbReference>
<dbReference type="SMART" id="SM00089">
    <property type="entry name" value="PKD"/>
    <property type="match status" value="1"/>
</dbReference>
<organism evidence="3 4">
    <name type="scientific">Corallincola spongiicola</name>
    <dbReference type="NCBI Taxonomy" id="2520508"/>
    <lineage>
        <taxon>Bacteria</taxon>
        <taxon>Pseudomonadati</taxon>
        <taxon>Pseudomonadota</taxon>
        <taxon>Gammaproteobacteria</taxon>
        <taxon>Alteromonadales</taxon>
        <taxon>Psychromonadaceae</taxon>
        <taxon>Corallincola</taxon>
    </lineage>
</organism>
<dbReference type="Gene3D" id="2.60.40.10">
    <property type="entry name" value="Immunoglobulins"/>
    <property type="match status" value="2"/>
</dbReference>
<dbReference type="InterPro" id="IPR035986">
    <property type="entry name" value="PKD_dom_sf"/>
</dbReference>
<dbReference type="Pfam" id="PF00149">
    <property type="entry name" value="Metallophos"/>
    <property type="match status" value="1"/>
</dbReference>
<sequence length="858" mass="96187">MRKDRSKERKMISVPKQAQCRLWRTVLGLFLLCSMSSVYADSWQFRGTPNSWGTTPMVVSGNNDYVTCQQFSGSNPRFKIDHYGDWSENYPDSDYLIENSGSYQITFNSGSKQVDATAVAKCDDGDDGDNDTSNLVFYFDANDFSSAPTIWAWIPNGSAISELEGYGWNAQQVLTIDADSGYYVWSLPGKYQGEIDSGLQLNFIIDKADEFSRSTTGCYSDNRWFDNLGDCLEQPFSPYIGPYLTLIQPTTTGAYNTATVLNPASNMVINYELAGSHSNFTAQAYFRKAGDTEWQVQAEDNVADLAPGWGKVHHITLSNLQADTEYEYKVTSPAGEFSSQYAFITAKNEMDYSRFLVVGDMQDEQGQQRWHDVAQAIVNEHMDDFDFIITVGDMVKDDIPQNGERFYWWKVFFDKGQTLFASKAMLPAMGNHDTPGNSNVSDSEQYWSNAEDTRSFRKYFYLTPDMSYPDYYSFQYGNACFMSVNSEIPVFYGRYPERDHGNNAAAQGNWLQDEVNQAQSCPWSFAYWHVPAINPAGGKDEVKYLRPYVNYFNQKLDWAITGHVHEYQRLKPVTATSHSLDFKAEYGRDANKGVGYMIAAPAGQWPRNNSSSDMHMLAYYPHNSNGVAYEIGFSIINISANHFDLKTYGMGSVGTQEQPSGYRSGNDRSKQLIDAVSYSKQGLTADAGDDITVMIGSTVQFDASGSTSANGSIVSYQWSNGLTGIFPAKLYADAGIYPVTLTVTDDKGETATDTITITVTDDTNYKQDFSSVDFRGTANGWSKTAMRLVGDYRWQITVTVTDSNPSFKFYADGKWYGDDEPDGETHSNEYANIAITQGPGTYLITLTDNIRRYQVNKL</sequence>
<dbReference type="Proteomes" id="UP000292544">
    <property type="component" value="Unassembled WGS sequence"/>
</dbReference>
<gene>
    <name evidence="3" type="ORF">EXY25_16470</name>
</gene>
<name>A0ABY1WLN8_9GAMM</name>
<dbReference type="SUPFAM" id="SSF81296">
    <property type="entry name" value="E set domains"/>
    <property type="match status" value="1"/>
</dbReference>
<dbReference type="Gene3D" id="3.60.21.10">
    <property type="match status" value="1"/>
</dbReference>
<feature type="domain" description="PKD" evidence="2">
    <location>
        <begin position="682"/>
        <end position="764"/>
    </location>
</feature>
<protein>
    <recommendedName>
        <fullName evidence="2">PKD domain-containing protein</fullName>
    </recommendedName>
</protein>
<dbReference type="InterPro" id="IPR014756">
    <property type="entry name" value="Ig_E-set"/>
</dbReference>
<dbReference type="PANTHER" id="PTHR45867">
    <property type="entry name" value="PURPLE ACID PHOSPHATASE"/>
    <property type="match status" value="1"/>
</dbReference>
<dbReference type="Gene3D" id="2.60.40.380">
    <property type="entry name" value="Purple acid phosphatase-like, N-terminal"/>
    <property type="match status" value="1"/>
</dbReference>
<dbReference type="SUPFAM" id="SSF49363">
    <property type="entry name" value="Purple acid phosphatase, N-terminal domain"/>
    <property type="match status" value="1"/>
</dbReference>
<evidence type="ECO:0000313" key="4">
    <source>
        <dbReference type="Proteomes" id="UP000292544"/>
    </source>
</evidence>
<dbReference type="InterPro" id="IPR013783">
    <property type="entry name" value="Ig-like_fold"/>
</dbReference>
<keyword evidence="4" id="KW-1185">Reference proteome</keyword>
<evidence type="ECO:0000259" key="2">
    <source>
        <dbReference type="PROSITE" id="PS50093"/>
    </source>
</evidence>
<proteinExistence type="predicted"/>
<dbReference type="EMBL" id="SHLY01000007">
    <property type="protein sequence ID" value="TAA41828.1"/>
    <property type="molecule type" value="Genomic_DNA"/>
</dbReference>
<dbReference type="SUPFAM" id="SSF49299">
    <property type="entry name" value="PKD domain"/>
    <property type="match status" value="1"/>
</dbReference>
<dbReference type="Pfam" id="PF16656">
    <property type="entry name" value="Pur_ac_phosph_N"/>
    <property type="match status" value="1"/>
</dbReference>
<dbReference type="SUPFAM" id="SSF56300">
    <property type="entry name" value="Metallo-dependent phosphatases"/>
    <property type="match status" value="1"/>
</dbReference>
<dbReference type="InterPro" id="IPR029052">
    <property type="entry name" value="Metallo-depent_PP-like"/>
</dbReference>
<dbReference type="InterPro" id="IPR004843">
    <property type="entry name" value="Calcineurin-like_PHP"/>
</dbReference>
<dbReference type="InterPro" id="IPR015914">
    <property type="entry name" value="PAPs_N"/>
</dbReference>
<dbReference type="InterPro" id="IPR008963">
    <property type="entry name" value="Purple_acid_Pase-like_N"/>
</dbReference>
<comment type="caution">
    <text evidence="3">The sequence shown here is derived from an EMBL/GenBank/DDBJ whole genome shotgun (WGS) entry which is preliminary data.</text>
</comment>
<dbReference type="InterPro" id="IPR000601">
    <property type="entry name" value="PKD_dom"/>
</dbReference>
<evidence type="ECO:0000313" key="3">
    <source>
        <dbReference type="EMBL" id="TAA41828.1"/>
    </source>
</evidence>
<evidence type="ECO:0000256" key="1">
    <source>
        <dbReference type="ARBA" id="ARBA00022729"/>
    </source>
</evidence>
<accession>A0ABY1WLN8</accession>
<dbReference type="PANTHER" id="PTHR45867:SF3">
    <property type="entry name" value="ACID PHOSPHATASE TYPE 7"/>
    <property type="match status" value="1"/>
</dbReference>
<dbReference type="Pfam" id="PF18911">
    <property type="entry name" value="PKD_4"/>
    <property type="match status" value="1"/>
</dbReference>